<accession>A0ABW9ZUH2</accession>
<dbReference type="Proteomes" id="UP000753802">
    <property type="component" value="Unassembled WGS sequence"/>
</dbReference>
<gene>
    <name evidence="2" type="ORF">GWC95_07155</name>
</gene>
<sequence length="152" mass="17844">MLTITQNPKKSPLRLFACKCPRCREGDMFRNKNAYALKETMKMNPVCPVCGQPLNIEVGFYYGSSYISYAVTVGLSAVTFAAWFFTIGFSLYDDKIFYWLAFNALLLVVLQPYLMRLARTGWLAIFVRYDRNWRLHKVKMPERVNEQQEKNW</sequence>
<feature type="transmembrane region" description="Helical" evidence="1">
    <location>
        <begin position="96"/>
        <end position="114"/>
    </location>
</feature>
<dbReference type="EMBL" id="JAACJS010000011">
    <property type="protein sequence ID" value="NCI49693.1"/>
    <property type="molecule type" value="Genomic_DNA"/>
</dbReference>
<keyword evidence="1" id="KW-1133">Transmembrane helix</keyword>
<dbReference type="Pfam" id="PF06170">
    <property type="entry name" value="DUF983"/>
    <property type="match status" value="1"/>
</dbReference>
<reference evidence="2 3" key="1">
    <citation type="submission" date="2020-01" db="EMBL/GenBank/DDBJ databases">
        <title>Genome analysis.</title>
        <authorList>
            <person name="Wu S."/>
            <person name="Wang G."/>
        </authorList>
    </citation>
    <scope>NUCLEOTIDE SEQUENCE [LARGE SCALE GENOMIC DNA]</scope>
    <source>
        <strain evidence="2 3">SYL130</strain>
    </source>
</reference>
<comment type="caution">
    <text evidence="2">The sequence shown here is derived from an EMBL/GenBank/DDBJ whole genome shotgun (WGS) entry which is preliminary data.</text>
</comment>
<keyword evidence="1" id="KW-0812">Transmembrane</keyword>
<keyword evidence="3" id="KW-1185">Reference proteome</keyword>
<evidence type="ECO:0000313" key="2">
    <source>
        <dbReference type="EMBL" id="NCI49693.1"/>
    </source>
</evidence>
<name>A0ABW9ZUH2_9BACT</name>
<evidence type="ECO:0000256" key="1">
    <source>
        <dbReference type="SAM" id="Phobius"/>
    </source>
</evidence>
<protein>
    <submittedName>
        <fullName evidence="2">DUF983 domain-containing protein</fullName>
    </submittedName>
</protein>
<organism evidence="2 3">
    <name type="scientific">Sediminibacterium roseum</name>
    <dbReference type="NCBI Taxonomy" id="1978412"/>
    <lineage>
        <taxon>Bacteria</taxon>
        <taxon>Pseudomonadati</taxon>
        <taxon>Bacteroidota</taxon>
        <taxon>Chitinophagia</taxon>
        <taxon>Chitinophagales</taxon>
        <taxon>Chitinophagaceae</taxon>
        <taxon>Sediminibacterium</taxon>
    </lineage>
</organism>
<feature type="transmembrane region" description="Helical" evidence="1">
    <location>
        <begin position="66"/>
        <end position="90"/>
    </location>
</feature>
<keyword evidence="1" id="KW-0472">Membrane</keyword>
<proteinExistence type="predicted"/>
<evidence type="ECO:0000313" key="3">
    <source>
        <dbReference type="Proteomes" id="UP000753802"/>
    </source>
</evidence>
<dbReference type="InterPro" id="IPR009325">
    <property type="entry name" value="DUF983"/>
</dbReference>